<dbReference type="AlphaFoldDB" id="B0D796"/>
<reference evidence="1 2" key="1">
    <citation type="journal article" date="2008" name="Nature">
        <title>The genome of Laccaria bicolor provides insights into mycorrhizal symbiosis.</title>
        <authorList>
            <person name="Martin F."/>
            <person name="Aerts A."/>
            <person name="Ahren D."/>
            <person name="Brun A."/>
            <person name="Danchin E.G.J."/>
            <person name="Duchaussoy F."/>
            <person name="Gibon J."/>
            <person name="Kohler A."/>
            <person name="Lindquist E."/>
            <person name="Pereda V."/>
            <person name="Salamov A."/>
            <person name="Shapiro H.J."/>
            <person name="Wuyts J."/>
            <person name="Blaudez D."/>
            <person name="Buee M."/>
            <person name="Brokstein P."/>
            <person name="Canbaeck B."/>
            <person name="Cohen D."/>
            <person name="Courty P.E."/>
            <person name="Coutinho P.M."/>
            <person name="Delaruelle C."/>
            <person name="Detter J.C."/>
            <person name="Deveau A."/>
            <person name="DiFazio S."/>
            <person name="Duplessis S."/>
            <person name="Fraissinet-Tachet L."/>
            <person name="Lucic E."/>
            <person name="Frey-Klett P."/>
            <person name="Fourrey C."/>
            <person name="Feussner I."/>
            <person name="Gay G."/>
            <person name="Grimwood J."/>
            <person name="Hoegger P.J."/>
            <person name="Jain P."/>
            <person name="Kilaru S."/>
            <person name="Labbe J."/>
            <person name="Lin Y.C."/>
            <person name="Legue V."/>
            <person name="Le Tacon F."/>
            <person name="Marmeisse R."/>
            <person name="Melayah D."/>
            <person name="Montanini B."/>
            <person name="Muratet M."/>
            <person name="Nehls U."/>
            <person name="Niculita-Hirzel H."/>
            <person name="Oudot-Le Secq M.P."/>
            <person name="Peter M."/>
            <person name="Quesneville H."/>
            <person name="Rajashekar B."/>
            <person name="Reich M."/>
            <person name="Rouhier N."/>
            <person name="Schmutz J."/>
            <person name="Yin T."/>
            <person name="Chalot M."/>
            <person name="Henrissat B."/>
            <person name="Kuees U."/>
            <person name="Lucas S."/>
            <person name="Van de Peer Y."/>
            <person name="Podila G.K."/>
            <person name="Polle A."/>
            <person name="Pukkila P.J."/>
            <person name="Richardson P.M."/>
            <person name="Rouze P."/>
            <person name="Sanders I.R."/>
            <person name="Stajich J.E."/>
            <person name="Tunlid A."/>
            <person name="Tuskan G."/>
            <person name="Grigoriev I.V."/>
        </authorList>
    </citation>
    <scope>NUCLEOTIDE SEQUENCE [LARGE SCALE GENOMIC DNA]</scope>
    <source>
        <strain evidence="2">S238N-H82 / ATCC MYA-4686</strain>
    </source>
</reference>
<dbReference type="RefSeq" id="XP_001879706.1">
    <property type="nucleotide sequence ID" value="XM_001879671.1"/>
</dbReference>
<protein>
    <submittedName>
        <fullName evidence="1">Predicted protein</fullName>
    </submittedName>
</protein>
<name>B0D796_LACBS</name>
<sequence length="313" mass="34929">MATINLLMFSDTTTNLASQPFDTNVTAEQPWVNTKFSLHDSDIEVRSVDGFIFQLHRVVLGVTTGVFPGSEIETDGEMVQLTEPAKVLGILFAFLYPKAHPDLHGEPFETVAAVAEAAGKYEVFSAASTCNERLLNFLPQHAPEILVHAVKHDYPRLISATLPHFARAPLIPVMEKLPPSYMVPWARYHEAWTLLFKELVLYIRNHPSISSSCHSSYTHNPRGGICTTCAASLNLLATHLEEIDSLQTLQDTLRSPKTKYLKSVLKCCQHNGNYDQSRGYEKSICPFVEDVTESCRDKIQKIPSFATLLGLKL</sequence>
<dbReference type="KEGG" id="lbc:LACBIDRAFT_293853"/>
<dbReference type="STRING" id="486041.B0D796"/>
<dbReference type="GeneID" id="6075302"/>
<keyword evidence="2" id="KW-1185">Reference proteome</keyword>
<organism evidence="2">
    <name type="scientific">Laccaria bicolor (strain S238N-H82 / ATCC MYA-4686)</name>
    <name type="common">Bicoloured deceiver</name>
    <name type="synonym">Laccaria laccata var. bicolor</name>
    <dbReference type="NCBI Taxonomy" id="486041"/>
    <lineage>
        <taxon>Eukaryota</taxon>
        <taxon>Fungi</taxon>
        <taxon>Dikarya</taxon>
        <taxon>Basidiomycota</taxon>
        <taxon>Agaricomycotina</taxon>
        <taxon>Agaricomycetes</taxon>
        <taxon>Agaricomycetidae</taxon>
        <taxon>Agaricales</taxon>
        <taxon>Agaricineae</taxon>
        <taxon>Hydnangiaceae</taxon>
        <taxon>Laccaria</taxon>
    </lineage>
</organism>
<evidence type="ECO:0000313" key="2">
    <source>
        <dbReference type="Proteomes" id="UP000001194"/>
    </source>
</evidence>
<dbReference type="Gene3D" id="3.30.710.10">
    <property type="entry name" value="Potassium Channel Kv1.1, Chain A"/>
    <property type="match status" value="1"/>
</dbReference>
<evidence type="ECO:0000313" key="1">
    <source>
        <dbReference type="EMBL" id="EDR09357.1"/>
    </source>
</evidence>
<gene>
    <name evidence="1" type="ORF">LACBIDRAFT_293853</name>
</gene>
<accession>B0D796</accession>
<dbReference type="HOGENOM" id="CLU_075133_1_0_1"/>
<dbReference type="InParanoid" id="B0D796"/>
<dbReference type="EMBL" id="DS547099">
    <property type="protein sequence ID" value="EDR09357.1"/>
    <property type="molecule type" value="Genomic_DNA"/>
</dbReference>
<dbReference type="OrthoDB" id="3184970at2759"/>
<proteinExistence type="predicted"/>
<dbReference type="Proteomes" id="UP000001194">
    <property type="component" value="Unassembled WGS sequence"/>
</dbReference>
<dbReference type="InterPro" id="IPR011333">
    <property type="entry name" value="SKP1/BTB/POZ_sf"/>
</dbReference>